<dbReference type="PaxDb" id="3635-A0A1U8L3L4"/>
<dbReference type="GO" id="GO:0004857">
    <property type="term" value="F:enzyme inhibitor activity"/>
    <property type="evidence" value="ECO:0007669"/>
    <property type="project" value="InterPro"/>
</dbReference>
<dbReference type="InterPro" id="IPR035513">
    <property type="entry name" value="Invertase/methylesterase_inhib"/>
</dbReference>
<gene>
    <name evidence="3" type="primary">LOC107923559</name>
</gene>
<reference evidence="3" key="2">
    <citation type="submission" date="2025-08" db="UniProtKB">
        <authorList>
            <consortium name="RefSeq"/>
        </authorList>
    </citation>
    <scope>IDENTIFICATION</scope>
</reference>
<dbReference type="Pfam" id="PF04043">
    <property type="entry name" value="PMEI"/>
    <property type="match status" value="1"/>
</dbReference>
<dbReference type="Gene3D" id="1.20.140.40">
    <property type="entry name" value="Invertase/pectin methylesterase inhibitor family protein"/>
    <property type="match status" value="1"/>
</dbReference>
<evidence type="ECO:0000259" key="1">
    <source>
        <dbReference type="Pfam" id="PF04043"/>
    </source>
</evidence>
<keyword evidence="2" id="KW-1185">Reference proteome</keyword>
<dbReference type="PANTHER" id="PTHR31707">
    <property type="entry name" value="PECTINESTERASE"/>
    <property type="match status" value="1"/>
</dbReference>
<reference evidence="2" key="1">
    <citation type="journal article" date="2020" name="Nat. Genet.">
        <title>Genomic diversifications of five Gossypium allopolyploid species and their impact on cotton improvement.</title>
        <authorList>
            <person name="Chen Z.J."/>
            <person name="Sreedasyam A."/>
            <person name="Ando A."/>
            <person name="Song Q."/>
            <person name="De Santiago L.M."/>
            <person name="Hulse-Kemp A.M."/>
            <person name="Ding M."/>
            <person name="Ye W."/>
            <person name="Kirkbride R.C."/>
            <person name="Jenkins J."/>
            <person name="Plott C."/>
            <person name="Lovell J."/>
            <person name="Lin Y.M."/>
            <person name="Vaughn R."/>
            <person name="Liu B."/>
            <person name="Simpson S."/>
            <person name="Scheffler B.E."/>
            <person name="Wen L."/>
            <person name="Saski C.A."/>
            <person name="Grover C.E."/>
            <person name="Hu G."/>
            <person name="Conover J.L."/>
            <person name="Carlson J.W."/>
            <person name="Shu S."/>
            <person name="Boston L.B."/>
            <person name="Williams M."/>
            <person name="Peterson D.G."/>
            <person name="McGee K."/>
            <person name="Jones D.C."/>
            <person name="Wendel J.F."/>
            <person name="Stelly D.M."/>
            <person name="Grimwood J."/>
            <person name="Schmutz J."/>
        </authorList>
    </citation>
    <scope>NUCLEOTIDE SEQUENCE [LARGE SCALE GENOMIC DNA]</scope>
    <source>
        <strain evidence="2">cv. TM-1</strain>
    </source>
</reference>
<dbReference type="KEGG" id="ghi:107923559"/>
<dbReference type="OrthoDB" id="2019149at2759"/>
<protein>
    <submittedName>
        <fullName evidence="3">Pectinesterase/pectinesterase inhibitor 45</fullName>
    </submittedName>
</protein>
<dbReference type="STRING" id="3635.A0A1U8L3L4"/>
<dbReference type="AlphaFoldDB" id="A0A1U8L3L4"/>
<name>A0A1U8L3L4_GOSHI</name>
<sequence length="159" mass="17991">MLFIQLQILYSDIGDSELRNINDHKNELKTGLSSVISYQQSCLVGFEQDNNMKETMQKGIFGASEHTSNALTILTKLSDILSEFDIQLNITISHRLNFVEKNEYLSWFLAKDHHILARIDNSNLKQNVVVAKDGSDQFKTIGVALVATLKNSNIRHVIL</sequence>
<evidence type="ECO:0000313" key="2">
    <source>
        <dbReference type="Proteomes" id="UP000818029"/>
    </source>
</evidence>
<proteinExistence type="predicted"/>
<dbReference type="InterPro" id="IPR006501">
    <property type="entry name" value="Pectinesterase_inhib_dom"/>
</dbReference>
<organism evidence="2 3">
    <name type="scientific">Gossypium hirsutum</name>
    <name type="common">Upland cotton</name>
    <name type="synonym">Gossypium mexicanum</name>
    <dbReference type="NCBI Taxonomy" id="3635"/>
    <lineage>
        <taxon>Eukaryota</taxon>
        <taxon>Viridiplantae</taxon>
        <taxon>Streptophyta</taxon>
        <taxon>Embryophyta</taxon>
        <taxon>Tracheophyta</taxon>
        <taxon>Spermatophyta</taxon>
        <taxon>Magnoliopsida</taxon>
        <taxon>eudicotyledons</taxon>
        <taxon>Gunneridae</taxon>
        <taxon>Pentapetalae</taxon>
        <taxon>rosids</taxon>
        <taxon>malvids</taxon>
        <taxon>Malvales</taxon>
        <taxon>Malvaceae</taxon>
        <taxon>Malvoideae</taxon>
        <taxon>Gossypium</taxon>
    </lineage>
</organism>
<dbReference type="SUPFAM" id="SSF101148">
    <property type="entry name" value="Plant invertase/pectin methylesterase inhibitor"/>
    <property type="match status" value="1"/>
</dbReference>
<dbReference type="Proteomes" id="UP000818029">
    <property type="component" value="Chromosome A11"/>
</dbReference>
<feature type="domain" description="Pectinesterase inhibitor" evidence="1">
    <location>
        <begin position="17"/>
        <end position="73"/>
    </location>
</feature>
<dbReference type="RefSeq" id="XP_016709235.1">
    <property type="nucleotide sequence ID" value="XM_016853746.1"/>
</dbReference>
<dbReference type="GeneID" id="107923559"/>
<evidence type="ECO:0000313" key="3">
    <source>
        <dbReference type="RefSeq" id="XP_016709235.1"/>
    </source>
</evidence>
<accession>A0A1U8L3L4</accession>
<dbReference type="SMR" id="A0A1U8L3L4"/>